<dbReference type="NCBIfam" id="TIGR00639">
    <property type="entry name" value="PurN"/>
    <property type="match status" value="1"/>
</dbReference>
<dbReference type="InterPro" id="IPR004607">
    <property type="entry name" value="GART"/>
</dbReference>
<dbReference type="HAMAP" id="MF_01930">
    <property type="entry name" value="PurN"/>
    <property type="match status" value="1"/>
</dbReference>
<dbReference type="GO" id="GO:0005829">
    <property type="term" value="C:cytosol"/>
    <property type="evidence" value="ECO:0007669"/>
    <property type="project" value="TreeGrafter"/>
</dbReference>
<evidence type="ECO:0000256" key="2">
    <source>
        <dbReference type="ARBA" id="ARBA00022679"/>
    </source>
</evidence>
<feature type="binding site" evidence="6">
    <location>
        <position position="112"/>
    </location>
    <ligand>
        <name>(6R)-10-formyltetrahydrofolate</name>
        <dbReference type="ChEBI" id="CHEBI:195366"/>
    </ligand>
</feature>
<feature type="coiled-coil region" evidence="7">
    <location>
        <begin position="161"/>
        <end position="188"/>
    </location>
</feature>
<dbReference type="PANTHER" id="PTHR43369:SF2">
    <property type="entry name" value="PHOSPHORIBOSYLGLYCINAMIDE FORMYLTRANSFERASE"/>
    <property type="match status" value="1"/>
</dbReference>
<keyword evidence="7" id="KW-0175">Coiled coil</keyword>
<comment type="catalytic activity">
    <reaction evidence="5 6">
        <text>N(1)-(5-phospho-beta-D-ribosyl)glycinamide + (6R)-10-formyltetrahydrofolate = N(2)-formyl-N(1)-(5-phospho-beta-D-ribosyl)glycinamide + (6S)-5,6,7,8-tetrahydrofolate + H(+)</text>
        <dbReference type="Rhea" id="RHEA:15053"/>
        <dbReference type="ChEBI" id="CHEBI:15378"/>
        <dbReference type="ChEBI" id="CHEBI:57453"/>
        <dbReference type="ChEBI" id="CHEBI:143788"/>
        <dbReference type="ChEBI" id="CHEBI:147286"/>
        <dbReference type="ChEBI" id="CHEBI:195366"/>
        <dbReference type="EC" id="2.1.2.2"/>
    </reaction>
</comment>
<feature type="binding site" evidence="6">
    <location>
        <begin position="95"/>
        <end position="98"/>
    </location>
    <ligand>
        <name>(6R)-10-formyltetrahydrofolate</name>
        <dbReference type="ChEBI" id="CHEBI:195366"/>
    </ligand>
</feature>
<keyword evidence="2 6" id="KW-0808">Transferase</keyword>
<dbReference type="PROSITE" id="PS00373">
    <property type="entry name" value="GART"/>
    <property type="match status" value="1"/>
</dbReference>
<feature type="active site" description="Proton donor" evidence="6">
    <location>
        <position position="114"/>
    </location>
</feature>
<comment type="function">
    <text evidence="6">Catalyzes the transfer of a formyl group from 10-formyltetrahydrofolate to 5-phospho-ribosyl-glycinamide (GAR), producing 5-phospho-ribosyl-N-formylglycinamide (FGAR) and tetrahydrofolate.</text>
</comment>
<dbReference type="Pfam" id="PF00551">
    <property type="entry name" value="Formyl_trans_N"/>
    <property type="match status" value="1"/>
</dbReference>
<dbReference type="EC" id="2.1.2.2" evidence="6"/>
<organism evidence="9 10">
    <name type="scientific">Natranaerobius thermophilus (strain ATCC BAA-1301 / DSM 18059 / JW/NM-WN-LF)</name>
    <dbReference type="NCBI Taxonomy" id="457570"/>
    <lineage>
        <taxon>Bacteria</taxon>
        <taxon>Bacillati</taxon>
        <taxon>Bacillota</taxon>
        <taxon>Clostridia</taxon>
        <taxon>Natranaerobiales</taxon>
        <taxon>Natranaerobiaceae</taxon>
        <taxon>Natranaerobius</taxon>
    </lineage>
</organism>
<feature type="domain" description="Formyl transferase N-terminal" evidence="8">
    <location>
        <begin position="8"/>
        <end position="187"/>
    </location>
</feature>
<dbReference type="Proteomes" id="UP000001683">
    <property type="component" value="Chromosome"/>
</dbReference>
<evidence type="ECO:0000256" key="3">
    <source>
        <dbReference type="ARBA" id="ARBA00022755"/>
    </source>
</evidence>
<sequence>MEINKDPRYAVLASGSGTIFQSIIDAQKRGDIPGELALFLTDKQDCQAKTRAEKAGIETRVFQPKNYTSKQAMEEEMLAVLTAQEIDYVVLAGYLRILSPEFIRNFRHRIINTHPSLLPAFKGLDAVKQAYDHGVKVTGCTVHLVTEELDSGPILLQEEVKVQRHDSLDELREKIKNKERRLIITAIRALLKGEVIVDNHKRWVVEN</sequence>
<dbReference type="eggNOG" id="COG0299">
    <property type="taxonomic scope" value="Bacteria"/>
</dbReference>
<dbReference type="PANTHER" id="PTHR43369">
    <property type="entry name" value="PHOSPHORIBOSYLGLYCINAMIDE FORMYLTRANSFERASE"/>
    <property type="match status" value="1"/>
</dbReference>
<feature type="binding site" evidence="6">
    <location>
        <position position="70"/>
    </location>
    <ligand>
        <name>(6R)-10-formyltetrahydrofolate</name>
        <dbReference type="ChEBI" id="CHEBI:195366"/>
    </ligand>
</feature>
<dbReference type="OrthoDB" id="9806170at2"/>
<protein>
    <recommendedName>
        <fullName evidence="6">Phosphoribosylglycinamide formyltransferase</fullName>
        <ecNumber evidence="6">2.1.2.2</ecNumber>
    </recommendedName>
    <alternativeName>
        <fullName evidence="6">5'-phosphoribosylglycinamide transformylase</fullName>
    </alternativeName>
    <alternativeName>
        <fullName evidence="6">GAR transformylase</fullName>
        <shortName evidence="6">GART</shortName>
    </alternativeName>
</protein>
<keyword evidence="10" id="KW-1185">Reference proteome</keyword>
<dbReference type="CDD" id="cd08645">
    <property type="entry name" value="FMT_core_GART"/>
    <property type="match status" value="1"/>
</dbReference>
<dbReference type="RefSeq" id="WP_012446940.1">
    <property type="nucleotide sequence ID" value="NC_010718.1"/>
</dbReference>
<dbReference type="UniPathway" id="UPA00074">
    <property type="reaction ID" value="UER00126"/>
</dbReference>
<dbReference type="InParanoid" id="B2A5W0"/>
<dbReference type="STRING" id="457570.Nther_0457"/>
<accession>B2A5W0</accession>
<comment type="caution">
    <text evidence="6">Lacks conserved residue(s) required for the propagation of feature annotation.</text>
</comment>
<dbReference type="InterPro" id="IPR036477">
    <property type="entry name" value="Formyl_transf_N_sf"/>
</dbReference>
<reference evidence="9 10" key="1">
    <citation type="submission" date="2008-04" db="EMBL/GenBank/DDBJ databases">
        <title>Complete sequence of chromosome of Natranaerobius thermophilus JW/NM-WN-LF.</title>
        <authorList>
            <consortium name="US DOE Joint Genome Institute"/>
            <person name="Copeland A."/>
            <person name="Lucas S."/>
            <person name="Lapidus A."/>
            <person name="Glavina del Rio T."/>
            <person name="Dalin E."/>
            <person name="Tice H."/>
            <person name="Bruce D."/>
            <person name="Goodwin L."/>
            <person name="Pitluck S."/>
            <person name="Chertkov O."/>
            <person name="Brettin T."/>
            <person name="Detter J.C."/>
            <person name="Han C."/>
            <person name="Kuske C.R."/>
            <person name="Schmutz J."/>
            <person name="Larimer F."/>
            <person name="Land M."/>
            <person name="Hauser L."/>
            <person name="Kyrpides N."/>
            <person name="Lykidis A."/>
            <person name="Mesbah N.M."/>
            <person name="Wiegel J."/>
        </authorList>
    </citation>
    <scope>NUCLEOTIDE SEQUENCE [LARGE SCALE GENOMIC DNA]</scope>
    <source>
        <strain evidence="10">ATCC BAA-1301 / DSM 18059 / JW/NM-WN-LF</strain>
    </source>
</reference>
<dbReference type="EMBL" id="CP001034">
    <property type="protein sequence ID" value="ACB84053.1"/>
    <property type="molecule type" value="Genomic_DNA"/>
</dbReference>
<dbReference type="GO" id="GO:0004644">
    <property type="term" value="F:phosphoribosylglycinamide formyltransferase activity"/>
    <property type="evidence" value="ECO:0007669"/>
    <property type="project" value="UniProtKB-UniRule"/>
</dbReference>
<evidence type="ECO:0000256" key="4">
    <source>
        <dbReference type="ARBA" id="ARBA00038440"/>
    </source>
</evidence>
<dbReference type="FunCoup" id="B2A5W0">
    <property type="interactions" value="423"/>
</dbReference>
<evidence type="ECO:0000256" key="6">
    <source>
        <dbReference type="HAMAP-Rule" id="MF_01930"/>
    </source>
</evidence>
<evidence type="ECO:0000256" key="5">
    <source>
        <dbReference type="ARBA" id="ARBA00047664"/>
    </source>
</evidence>
<name>B2A5W0_NATTJ</name>
<evidence type="ECO:0000256" key="1">
    <source>
        <dbReference type="ARBA" id="ARBA00005054"/>
    </source>
</evidence>
<dbReference type="KEGG" id="nth:Nther_0457"/>
<keyword evidence="3 6" id="KW-0658">Purine biosynthesis</keyword>
<dbReference type="SUPFAM" id="SSF53328">
    <property type="entry name" value="Formyltransferase"/>
    <property type="match status" value="1"/>
</dbReference>
<proteinExistence type="inferred from homology"/>
<evidence type="ECO:0000313" key="9">
    <source>
        <dbReference type="EMBL" id="ACB84053.1"/>
    </source>
</evidence>
<evidence type="ECO:0000313" key="10">
    <source>
        <dbReference type="Proteomes" id="UP000001683"/>
    </source>
</evidence>
<evidence type="ECO:0000259" key="8">
    <source>
        <dbReference type="Pfam" id="PF00551"/>
    </source>
</evidence>
<gene>
    <name evidence="6" type="primary">purN</name>
    <name evidence="9" type="ordered locus">Nther_0457</name>
</gene>
<dbReference type="GO" id="GO:0006189">
    <property type="term" value="P:'de novo' IMP biosynthetic process"/>
    <property type="evidence" value="ECO:0007669"/>
    <property type="project" value="UniProtKB-UniRule"/>
</dbReference>
<dbReference type="InterPro" id="IPR001555">
    <property type="entry name" value="GART_AS"/>
</dbReference>
<comment type="similarity">
    <text evidence="4 6">Belongs to the GART family.</text>
</comment>
<dbReference type="InterPro" id="IPR002376">
    <property type="entry name" value="Formyl_transf_N"/>
</dbReference>
<dbReference type="HOGENOM" id="CLU_038395_1_0_9"/>
<dbReference type="Gene3D" id="3.40.50.170">
    <property type="entry name" value="Formyl transferase, N-terminal domain"/>
    <property type="match status" value="1"/>
</dbReference>
<dbReference type="AlphaFoldDB" id="B2A5W0"/>
<comment type="pathway">
    <text evidence="1 6">Purine metabolism; IMP biosynthesis via de novo pathway; N(2)-formyl-N(1)-(5-phospho-D-ribosyl)glycinamide from N(1)-(5-phospho-D-ribosyl)glycinamide (10-formyl THF route): step 1/1.</text>
</comment>
<reference evidence="9 10" key="2">
    <citation type="journal article" date="2011" name="J. Bacteriol.">
        <title>Complete genome sequence of the anaerobic, halophilic alkalithermophile Natranaerobius thermophilus JW/NM-WN-LF.</title>
        <authorList>
            <person name="Zhao B."/>
            <person name="Mesbah N.M."/>
            <person name="Dalin E."/>
            <person name="Goodwin L."/>
            <person name="Nolan M."/>
            <person name="Pitluck S."/>
            <person name="Chertkov O."/>
            <person name="Brettin T.S."/>
            <person name="Han J."/>
            <person name="Larimer F.W."/>
            <person name="Land M.L."/>
            <person name="Hauser L."/>
            <person name="Kyrpides N."/>
            <person name="Wiegel J."/>
        </authorList>
    </citation>
    <scope>NUCLEOTIDE SEQUENCE [LARGE SCALE GENOMIC DNA]</scope>
    <source>
        <strain evidence="10">ATCC BAA-1301 / DSM 18059 / JW/NM-WN-LF</strain>
    </source>
</reference>
<evidence type="ECO:0000256" key="7">
    <source>
        <dbReference type="SAM" id="Coils"/>
    </source>
</evidence>
<feature type="site" description="Raises pKa of active site His" evidence="6">
    <location>
        <position position="150"/>
    </location>
</feature>